<name>A0A143PH01_LUTPR</name>
<accession>A0A143PH01</accession>
<protein>
    <submittedName>
        <fullName evidence="6">Putative PEP-CTERM system TPR-repeat lipoprotein</fullName>
    </submittedName>
</protein>
<dbReference type="SMART" id="SM00028">
    <property type="entry name" value="TPR"/>
    <property type="match status" value="9"/>
</dbReference>
<sequence length="2254" mass="243958">MPTAFLITPFSPARAGGEQAHVYDAVQRAVADAVTSAGLELVNPKEMAAAGPIADMVLQAIDEADVVIAILTGNNPNVFFELGRARQAAAILISESVDNIPFDVRHLRVLTYDSEAALSTLSGRLEAAIRATRATRPIPRLPALNRPDYRSEIDHIISYRTTIFIGRDEDLAMVARVAEEREPKYLLVSGGAGTGKSALVAELVRRHEERRWPTAIRPRLLFVFVRQEGGANRSIDFMRALNAQMLALSDADEPIAFESPAIETQFARLWTSSMQLARAEDPLLLLVDGLDEAAVEGSADVIRHLPSTLTNYVHVMVTSRPSPDPRLRVDLGHPLRGAQAHELRAFTVGEVEELLRSMGATPPELSALARRVWKATKGLPLLARFVSKDAVSDVSRLDALENNPPTDIRDYFVKQFEQLDAIAETKDSAWAVFRTFVVGLGPMTTEDLTEILGWSKNQVVKAIAAGERFLVSGQDGWELMHVELRRVLQERQFSSRELGDAKQGVVAWCRTYQAKGWPSTTPVYVLRYFLRHLSEREEDRSVVDACAAGYLEAKLERLLSPRDFEDDYSVLLTSCVRLADREALYAFTQRRARLADEVAVLARLEQWLDVFGQVVQSRESVAWRRWVVICVLGQRPIGLLNLCAGLTPDGTHPTEIFDSAEALIVTLALGDTRDQATHRLVRELTRWGAVPLARARRLCESIGAPHVRASANRLIASGYAEAGQPPNALAALTRSLSEVEQVLRSGKDESSILATFIEIAQTFPTVGAKDDAKAGLDHVVSLSSLIANPESASKVVTAASHGFAVLGDTTRATSLLIQTLIEGRPSRFAGITPAQATSAIVEHSNIAGASLEIRGILERISEAVGHVADRAVQAQVLAAVAHGYATCGDMDVSSQVLARAITAGAPSGESGDDVSACVDTYGGLATDDAQACLDRVRATLESISNGQEHTELASLLARGYSMAGRDDIACDLLDREFQQLVRKDLDLSWALSHLSQGYTSLRDVSIARRRLDGLLERGASLRDAISVSHVLSELSGSFERLGVADVARRIDRLHDLVAEGLSSAVDRSAAYSRAAAVYARVGDVDNASRSLYQAARAAADSNSFGYFGIHLKYVFASFRDRSAAAHVLERLPAILVDSGNTAVVVRMLLALARCAGAARDDAQTRALLERAHQSALRNSAEAARCGVLCDIALVADRLQCTELVEATLDDAERAARQFKAGFGWFVGVAPMIESMADVVGGLTDDQRATRWLIRLGRIVVDKRPSEDVGYARSLSAVARACTNRPRSAELRQIVEEMWDLAPDIADVYERTRMLVALTDAVSRHSGSDAARERLEQLQGTLAAMANQANRAEVMALIAGSFVGMGESSVAVGLLQDAYELVFPESGSWQWGSASIAAICAIVGTYGRLADDTQAIGGLRRACATVARLPWDARMVVAEIAKSHAAILSRGSYVRMLDAWHSAAAPGIFPNALIAPVYWRTGKRAKAIDVLSQGVENLTYITDLERRKTALSMVAHGAAEIQGDLRGADGFLTLLRPLTRMAEECGCPEVLALVGRSFINAGEIDAAVALLTRMTDADTFADLCANLLRAATSPRQPDELFDRILIASAPKGSGMLVRAIEERVVRSPKTLSQAHLEQLDRALTAFTDTVLAAAADGGETLESGAVGAARAAILVNAGRYEDAARQYAKAAETYELQHAESWRSWGLSLSEQDLHEAAVEKYERALTVNPLDGLTQALYGLSESRLGHPTKAADRYRTAIPLLPGHARPSVAEDLFNAGSKMFDAGDFENAARAFADAGNYHADRVKCAYWRGACRFNVGELKAAEEDFSFALEQDATHASARRLRVRTRFAMRRYADAEADLTELIDRGPVTGDAFYWRGRALASQGKAAEALRDFSRAIELDQDARSYYWRGQVRQALQTYADAEDDATMAIERDYGALAYELRGEVRERLGNLQEAEQDFSRAVEAAPGEARLRLARGRVRLSLSEFSGADEDFSAALESGYQRNEVSFQRGLARLSLGRFPAAEEDFCRAGADGAASPEIAYWIGVSRLNQGKLVEARSDLTTAISGGLKESRVSFALGLVKAGLNDYAGAETDLTAAVTAGMDSADVFRYRSHVRLRLGALAGAIEDCTLVEAKATGSPDALRVRAYLDLATGAFENAVTAYRLALAAQTDAETQFELGLALLFANEFETAQATYADAASEAARGEVTAAIGELEYWTGKYSDRLGAPDASSAVAAVRSTLLGAAKAHES</sequence>
<keyword evidence="1" id="KW-0677">Repeat</keyword>
<dbReference type="SUPFAM" id="SSF48452">
    <property type="entry name" value="TPR-like"/>
    <property type="match status" value="4"/>
</dbReference>
<dbReference type="SUPFAM" id="SSF52540">
    <property type="entry name" value="P-loop containing nucleoside triphosphate hydrolases"/>
    <property type="match status" value="1"/>
</dbReference>
<dbReference type="InterPro" id="IPR019734">
    <property type="entry name" value="TPR_rpt"/>
</dbReference>
<dbReference type="STRING" id="1855912.LuPra_00874"/>
<gene>
    <name evidence="6" type="ORF">LuPra_00874</name>
</gene>
<reference evidence="6 7" key="1">
    <citation type="journal article" date="2016" name="Genome Announc.">
        <title>First Complete Genome Sequence of a Subdivision 6 Acidobacterium Strain.</title>
        <authorList>
            <person name="Huang S."/>
            <person name="Vieira S."/>
            <person name="Bunk B."/>
            <person name="Riedel T."/>
            <person name="Sproer C."/>
            <person name="Overmann J."/>
        </authorList>
    </citation>
    <scope>NUCLEOTIDE SEQUENCE [LARGE SCALE GENOMIC DNA]</scope>
    <source>
        <strain evidence="7">DSM 100886 HEG_-6_39</strain>
    </source>
</reference>
<evidence type="ECO:0000259" key="5">
    <source>
        <dbReference type="PROSITE" id="PS50837"/>
    </source>
</evidence>
<dbReference type="Gene3D" id="3.40.50.300">
    <property type="entry name" value="P-loop containing nucleotide triphosphate hydrolases"/>
    <property type="match status" value="1"/>
</dbReference>
<evidence type="ECO:0000256" key="2">
    <source>
        <dbReference type="ARBA" id="ARBA00022803"/>
    </source>
</evidence>
<dbReference type="InterPro" id="IPR007111">
    <property type="entry name" value="NACHT_NTPase"/>
</dbReference>
<dbReference type="PANTHER" id="PTHR44858:SF1">
    <property type="entry name" value="UDP-N-ACETYLGLUCOSAMINE--PEPTIDE N-ACETYLGLUCOSAMINYLTRANSFERASE SPINDLY-RELATED"/>
    <property type="match status" value="1"/>
</dbReference>
<dbReference type="PANTHER" id="PTHR44858">
    <property type="entry name" value="TETRATRICOPEPTIDE REPEAT PROTEIN 6"/>
    <property type="match status" value="1"/>
</dbReference>
<evidence type="ECO:0000313" key="6">
    <source>
        <dbReference type="EMBL" id="AMY07696.1"/>
    </source>
</evidence>
<feature type="repeat" description="TPR" evidence="3">
    <location>
        <begin position="1698"/>
        <end position="1731"/>
    </location>
</feature>
<organism evidence="6 7">
    <name type="scientific">Luteitalea pratensis</name>
    <dbReference type="NCBI Taxonomy" id="1855912"/>
    <lineage>
        <taxon>Bacteria</taxon>
        <taxon>Pseudomonadati</taxon>
        <taxon>Acidobacteriota</taxon>
        <taxon>Vicinamibacteria</taxon>
        <taxon>Vicinamibacterales</taxon>
        <taxon>Vicinamibacteraceae</taxon>
        <taxon>Luteitalea</taxon>
    </lineage>
</organism>
<evidence type="ECO:0000256" key="3">
    <source>
        <dbReference type="PROSITE-ProRule" id="PRU00339"/>
    </source>
</evidence>
<dbReference type="Pfam" id="PF13191">
    <property type="entry name" value="AAA_16"/>
    <property type="match status" value="1"/>
</dbReference>
<dbReference type="InterPro" id="IPR041664">
    <property type="entry name" value="AAA_16"/>
</dbReference>
<dbReference type="KEGG" id="abac:LuPra_00874"/>
<keyword evidence="2 3" id="KW-0802">TPR repeat</keyword>
<dbReference type="InterPro" id="IPR027417">
    <property type="entry name" value="P-loop_NTPase"/>
</dbReference>
<dbReference type="Pfam" id="PF13432">
    <property type="entry name" value="TPR_16"/>
    <property type="match status" value="4"/>
</dbReference>
<keyword evidence="7" id="KW-1185">Reference proteome</keyword>
<dbReference type="Proteomes" id="UP000076079">
    <property type="component" value="Chromosome"/>
</dbReference>
<dbReference type="Gene3D" id="1.25.40.10">
    <property type="entry name" value="Tetratricopeptide repeat domain"/>
    <property type="match status" value="6"/>
</dbReference>
<dbReference type="InterPro" id="IPR011990">
    <property type="entry name" value="TPR-like_helical_dom_sf"/>
</dbReference>
<feature type="domain" description="NACHT" evidence="5">
    <location>
        <begin position="184"/>
        <end position="322"/>
    </location>
</feature>
<dbReference type="OrthoDB" id="129933at2"/>
<dbReference type="PROSITE" id="PS50005">
    <property type="entry name" value="TPR"/>
    <property type="match status" value="3"/>
</dbReference>
<dbReference type="InterPro" id="IPR050498">
    <property type="entry name" value="Ycf3"/>
</dbReference>
<dbReference type="EMBL" id="CP015136">
    <property type="protein sequence ID" value="AMY07696.1"/>
    <property type="molecule type" value="Genomic_DNA"/>
</dbReference>
<dbReference type="PROSITE" id="PS50837">
    <property type="entry name" value="NACHT"/>
    <property type="match status" value="1"/>
</dbReference>
<dbReference type="RefSeq" id="WP_110169618.1">
    <property type="nucleotide sequence ID" value="NZ_CP015136.1"/>
</dbReference>
<reference evidence="7" key="2">
    <citation type="submission" date="2016-04" db="EMBL/GenBank/DDBJ databases">
        <title>First Complete Genome Sequence of a Subdivision 6 Acidobacterium.</title>
        <authorList>
            <person name="Huang S."/>
            <person name="Vieira S."/>
            <person name="Bunk B."/>
            <person name="Riedel T."/>
            <person name="Sproeer C."/>
            <person name="Overmann J."/>
        </authorList>
    </citation>
    <scope>NUCLEOTIDE SEQUENCE [LARGE SCALE GENOMIC DNA]</scope>
    <source>
        <strain evidence="7">DSM 100886 HEG_-6_39</strain>
    </source>
</reference>
<feature type="repeat" description="TPR" evidence="3">
    <location>
        <begin position="1939"/>
        <end position="1972"/>
    </location>
</feature>
<evidence type="ECO:0000256" key="1">
    <source>
        <dbReference type="ARBA" id="ARBA00022737"/>
    </source>
</evidence>
<keyword evidence="6" id="KW-0449">Lipoprotein</keyword>
<proteinExistence type="predicted"/>
<evidence type="ECO:0000256" key="4">
    <source>
        <dbReference type="SAM" id="Coils"/>
    </source>
</evidence>
<feature type="coiled-coil region" evidence="4">
    <location>
        <begin position="1327"/>
        <end position="1354"/>
    </location>
</feature>
<evidence type="ECO:0000313" key="7">
    <source>
        <dbReference type="Proteomes" id="UP000076079"/>
    </source>
</evidence>
<keyword evidence="4" id="KW-0175">Coiled coil</keyword>
<feature type="repeat" description="TPR" evidence="3">
    <location>
        <begin position="1873"/>
        <end position="1906"/>
    </location>
</feature>